<evidence type="ECO:0000256" key="1">
    <source>
        <dbReference type="SAM" id="MobiDB-lite"/>
    </source>
</evidence>
<name>A0A1Y1YJX6_9FUNG</name>
<sequence length="219" mass="24184">MFLETNSAKSKFLSRYFQKAVQGKRLPNDGPLQMKMLTIEDLAALSRDIVSGDYPRVNRSVLEEILDDFHLETYDPATAADSTKAKTDGYSCEDVRCDFIDYVKSIRPQPTVLNTPAKTNPRTHSYSNPSASRINRSEFRKTQSLQSVLSNISASTSSSSATDSDYSVPTTDDEGFSPAHGHSRVDSMYALPLEKGKLPETHGRIVHQLSAAVTQQGAF</sequence>
<proteinExistence type="predicted"/>
<dbReference type="Proteomes" id="UP000193498">
    <property type="component" value="Unassembled WGS sequence"/>
</dbReference>
<keyword evidence="3" id="KW-1185">Reference proteome</keyword>
<dbReference type="AlphaFoldDB" id="A0A1Y1YJX6"/>
<feature type="compositionally biased region" description="Low complexity" evidence="1">
    <location>
        <begin position="153"/>
        <end position="165"/>
    </location>
</feature>
<protein>
    <submittedName>
        <fullName evidence="2">Uncharacterized protein</fullName>
    </submittedName>
</protein>
<feature type="region of interest" description="Disordered" evidence="1">
    <location>
        <begin position="111"/>
        <end position="136"/>
    </location>
</feature>
<organism evidence="2 3">
    <name type="scientific">Basidiobolus meristosporus CBS 931.73</name>
    <dbReference type="NCBI Taxonomy" id="1314790"/>
    <lineage>
        <taxon>Eukaryota</taxon>
        <taxon>Fungi</taxon>
        <taxon>Fungi incertae sedis</taxon>
        <taxon>Zoopagomycota</taxon>
        <taxon>Entomophthoromycotina</taxon>
        <taxon>Basidiobolomycetes</taxon>
        <taxon>Basidiobolales</taxon>
        <taxon>Basidiobolaceae</taxon>
        <taxon>Basidiobolus</taxon>
    </lineage>
</organism>
<feature type="compositionally biased region" description="Polar residues" evidence="1">
    <location>
        <begin position="111"/>
        <end position="134"/>
    </location>
</feature>
<evidence type="ECO:0000313" key="2">
    <source>
        <dbReference type="EMBL" id="ORX97894.1"/>
    </source>
</evidence>
<evidence type="ECO:0000313" key="3">
    <source>
        <dbReference type="Proteomes" id="UP000193498"/>
    </source>
</evidence>
<accession>A0A1Y1YJX6</accession>
<dbReference type="EMBL" id="MCFE01000124">
    <property type="protein sequence ID" value="ORX97894.1"/>
    <property type="molecule type" value="Genomic_DNA"/>
</dbReference>
<reference evidence="2 3" key="1">
    <citation type="submission" date="2016-07" db="EMBL/GenBank/DDBJ databases">
        <title>Pervasive Adenine N6-methylation of Active Genes in Fungi.</title>
        <authorList>
            <consortium name="DOE Joint Genome Institute"/>
            <person name="Mondo S.J."/>
            <person name="Dannebaum R.O."/>
            <person name="Kuo R.C."/>
            <person name="Labutti K."/>
            <person name="Haridas S."/>
            <person name="Kuo A."/>
            <person name="Salamov A."/>
            <person name="Ahrendt S.R."/>
            <person name="Lipzen A."/>
            <person name="Sullivan W."/>
            <person name="Andreopoulos W.B."/>
            <person name="Clum A."/>
            <person name="Lindquist E."/>
            <person name="Daum C."/>
            <person name="Ramamoorthy G.K."/>
            <person name="Gryganskyi A."/>
            <person name="Culley D."/>
            <person name="Magnuson J.K."/>
            <person name="James T.Y."/>
            <person name="O'Malley M.A."/>
            <person name="Stajich J.E."/>
            <person name="Spatafora J.W."/>
            <person name="Visel A."/>
            <person name="Grigoriev I.V."/>
        </authorList>
    </citation>
    <scope>NUCLEOTIDE SEQUENCE [LARGE SCALE GENOMIC DNA]</scope>
    <source>
        <strain evidence="2 3">CBS 931.73</strain>
    </source>
</reference>
<dbReference type="InParanoid" id="A0A1Y1YJX6"/>
<gene>
    <name evidence="2" type="ORF">K493DRAFT_313903</name>
</gene>
<comment type="caution">
    <text evidence="2">The sequence shown here is derived from an EMBL/GenBank/DDBJ whole genome shotgun (WGS) entry which is preliminary data.</text>
</comment>
<feature type="region of interest" description="Disordered" evidence="1">
    <location>
        <begin position="150"/>
        <end position="183"/>
    </location>
</feature>